<sequence>MNPFLTISIATRNRPEYLEKLITSIANSKKNTSERIEIDVIVDGLDQAATVAYLEKVNLDNLRFFTIPWQGVAGARNFGSKVARGEFIRFQDDDDTLDSSAIIEIIQFHKRHPDSFLLGHAILRDTKNKFMNWATGANGFLYSYTFMKSIPLSHWGRFWGGRISLPKRYLNDCKFDTTFDFMGEDTEWAFRFAQNNKLDIHHGKKVISVVERSLTIDEAVLRTVTQGWSNYKISEMHKQSHLEEVLRSNCATFADKQKNQILDEIALLLKHPFCRDVNFLEISQNLDLCKYEVESFLHGIWWRVIELCKSLGYLAAQDGLSRMELEELVRSSIELFPNEIVKN</sequence>
<proteinExistence type="predicted"/>
<dbReference type="EMBL" id="CAFBMS010000020">
    <property type="protein sequence ID" value="CAB4914632.1"/>
    <property type="molecule type" value="Genomic_DNA"/>
</dbReference>
<reference evidence="2" key="1">
    <citation type="submission" date="2020-05" db="EMBL/GenBank/DDBJ databases">
        <authorList>
            <person name="Chiriac C."/>
            <person name="Salcher M."/>
            <person name="Ghai R."/>
            <person name="Kavagutti S V."/>
        </authorList>
    </citation>
    <scope>NUCLEOTIDE SEQUENCE</scope>
</reference>
<gene>
    <name evidence="2" type="ORF">UFOPK3614_00516</name>
</gene>
<dbReference type="PANTHER" id="PTHR43685:SF2">
    <property type="entry name" value="GLYCOSYLTRANSFERASE 2-LIKE DOMAIN-CONTAINING PROTEIN"/>
    <property type="match status" value="1"/>
</dbReference>
<dbReference type="PANTHER" id="PTHR43685">
    <property type="entry name" value="GLYCOSYLTRANSFERASE"/>
    <property type="match status" value="1"/>
</dbReference>
<dbReference type="Gene3D" id="3.90.550.10">
    <property type="entry name" value="Spore Coat Polysaccharide Biosynthesis Protein SpsA, Chain A"/>
    <property type="match status" value="1"/>
</dbReference>
<dbReference type="Pfam" id="PF00535">
    <property type="entry name" value="Glycos_transf_2"/>
    <property type="match status" value="1"/>
</dbReference>
<name>A0A6J7H497_9ZZZZ</name>
<dbReference type="SUPFAM" id="SSF53448">
    <property type="entry name" value="Nucleotide-diphospho-sugar transferases"/>
    <property type="match status" value="1"/>
</dbReference>
<dbReference type="InterPro" id="IPR050834">
    <property type="entry name" value="Glycosyltransf_2"/>
</dbReference>
<evidence type="ECO:0000259" key="1">
    <source>
        <dbReference type="Pfam" id="PF00535"/>
    </source>
</evidence>
<accession>A0A6J7H497</accession>
<dbReference type="AlphaFoldDB" id="A0A6J7H497"/>
<protein>
    <submittedName>
        <fullName evidence="2">Unannotated protein</fullName>
    </submittedName>
</protein>
<dbReference type="InterPro" id="IPR001173">
    <property type="entry name" value="Glyco_trans_2-like"/>
</dbReference>
<feature type="domain" description="Glycosyltransferase 2-like" evidence="1">
    <location>
        <begin position="7"/>
        <end position="139"/>
    </location>
</feature>
<dbReference type="InterPro" id="IPR029044">
    <property type="entry name" value="Nucleotide-diphossugar_trans"/>
</dbReference>
<organism evidence="2">
    <name type="scientific">freshwater metagenome</name>
    <dbReference type="NCBI Taxonomy" id="449393"/>
    <lineage>
        <taxon>unclassified sequences</taxon>
        <taxon>metagenomes</taxon>
        <taxon>ecological metagenomes</taxon>
    </lineage>
</organism>
<evidence type="ECO:0000313" key="2">
    <source>
        <dbReference type="EMBL" id="CAB4914632.1"/>
    </source>
</evidence>